<evidence type="ECO:0000313" key="3">
    <source>
        <dbReference type="EMBL" id="MEN3746386.1"/>
    </source>
</evidence>
<evidence type="ECO:0000256" key="1">
    <source>
        <dbReference type="SAM" id="MobiDB-lite"/>
    </source>
</evidence>
<accession>A0ABV0B694</accession>
<keyword evidence="2" id="KW-0732">Signal</keyword>
<keyword evidence="4" id="KW-1185">Reference proteome</keyword>
<feature type="signal peptide" evidence="2">
    <location>
        <begin position="1"/>
        <end position="20"/>
    </location>
</feature>
<feature type="chain" id="PRO_5046238521" description="UrcA family protein" evidence="2">
    <location>
        <begin position="21"/>
        <end position="99"/>
    </location>
</feature>
<dbReference type="EMBL" id="JBDIZK010000002">
    <property type="protein sequence ID" value="MEN3746386.1"/>
    <property type="molecule type" value="Genomic_DNA"/>
</dbReference>
<sequence>MNYLIPLALVAALFTTHANAQDVGPALDPGAMVGWTGGEAARYTNERRAGTNRARARMSPKEAQARRNCARKWTIRSQLGRDHPQVKRLFALCRQAGYY</sequence>
<gene>
    <name evidence="3" type="ORF">TPR58_04340</name>
</gene>
<proteinExistence type="predicted"/>
<evidence type="ECO:0000256" key="2">
    <source>
        <dbReference type="SAM" id="SignalP"/>
    </source>
</evidence>
<protein>
    <recommendedName>
        <fullName evidence="5">UrcA family protein</fullName>
    </recommendedName>
</protein>
<comment type="caution">
    <text evidence="3">The sequence shown here is derived from an EMBL/GenBank/DDBJ whole genome shotgun (WGS) entry which is preliminary data.</text>
</comment>
<dbReference type="RefSeq" id="WP_346245388.1">
    <property type="nucleotide sequence ID" value="NZ_JBDIZK010000002.1"/>
</dbReference>
<organism evidence="3 4">
    <name type="scientific">Sphingomonas rustica</name>
    <dbReference type="NCBI Taxonomy" id="3103142"/>
    <lineage>
        <taxon>Bacteria</taxon>
        <taxon>Pseudomonadati</taxon>
        <taxon>Pseudomonadota</taxon>
        <taxon>Alphaproteobacteria</taxon>
        <taxon>Sphingomonadales</taxon>
        <taxon>Sphingomonadaceae</taxon>
        <taxon>Sphingomonas</taxon>
    </lineage>
</organism>
<feature type="region of interest" description="Disordered" evidence="1">
    <location>
        <begin position="47"/>
        <end position="67"/>
    </location>
</feature>
<dbReference type="Proteomes" id="UP001427805">
    <property type="component" value="Unassembled WGS sequence"/>
</dbReference>
<reference evidence="3 4" key="1">
    <citation type="submission" date="2024-05" db="EMBL/GenBank/DDBJ databases">
        <title>Sphingomonas sp. HF-S3 16S ribosomal RNA gene Genome sequencing and assembly.</title>
        <authorList>
            <person name="Lee H."/>
        </authorList>
    </citation>
    <scope>NUCLEOTIDE SEQUENCE [LARGE SCALE GENOMIC DNA]</scope>
    <source>
        <strain evidence="3 4">HF-S3</strain>
    </source>
</reference>
<name>A0ABV0B694_9SPHN</name>
<evidence type="ECO:0008006" key="5">
    <source>
        <dbReference type="Google" id="ProtNLM"/>
    </source>
</evidence>
<evidence type="ECO:0000313" key="4">
    <source>
        <dbReference type="Proteomes" id="UP001427805"/>
    </source>
</evidence>